<organism evidence="2 3">
    <name type="scientific">Portunus trituberculatus</name>
    <name type="common">Swimming crab</name>
    <name type="synonym">Neptunus trituberculatus</name>
    <dbReference type="NCBI Taxonomy" id="210409"/>
    <lineage>
        <taxon>Eukaryota</taxon>
        <taxon>Metazoa</taxon>
        <taxon>Ecdysozoa</taxon>
        <taxon>Arthropoda</taxon>
        <taxon>Crustacea</taxon>
        <taxon>Multicrustacea</taxon>
        <taxon>Malacostraca</taxon>
        <taxon>Eumalacostraca</taxon>
        <taxon>Eucarida</taxon>
        <taxon>Decapoda</taxon>
        <taxon>Pleocyemata</taxon>
        <taxon>Brachyura</taxon>
        <taxon>Eubrachyura</taxon>
        <taxon>Portunoidea</taxon>
        <taxon>Portunidae</taxon>
        <taxon>Portuninae</taxon>
        <taxon>Portunus</taxon>
    </lineage>
</organism>
<keyword evidence="3" id="KW-1185">Reference proteome</keyword>
<protein>
    <submittedName>
        <fullName evidence="2">Uncharacterized protein</fullName>
    </submittedName>
</protein>
<sequence>MTLTGHGGSSTPRPGGDNHSPSLPPTLRPLQDLTSLRTHLHSLVAPYAHSPGSAVRTASLSSVPTTKVLKTRITTMTQSGLTIRPATLGWARHHRATWPPGVASKLREENYNIQQYTTES</sequence>
<evidence type="ECO:0000313" key="2">
    <source>
        <dbReference type="EMBL" id="MPC89396.1"/>
    </source>
</evidence>
<feature type="region of interest" description="Disordered" evidence="1">
    <location>
        <begin position="1"/>
        <end position="29"/>
    </location>
</feature>
<name>A0A5B7J620_PORTR</name>
<proteinExistence type="predicted"/>
<dbReference type="EMBL" id="VSRR010080914">
    <property type="protein sequence ID" value="MPC89396.1"/>
    <property type="molecule type" value="Genomic_DNA"/>
</dbReference>
<gene>
    <name evidence="2" type="ORF">E2C01_084341</name>
</gene>
<comment type="caution">
    <text evidence="2">The sequence shown here is derived from an EMBL/GenBank/DDBJ whole genome shotgun (WGS) entry which is preliminary data.</text>
</comment>
<accession>A0A5B7J620</accession>
<dbReference type="AlphaFoldDB" id="A0A5B7J620"/>
<reference evidence="2 3" key="1">
    <citation type="submission" date="2019-05" db="EMBL/GenBank/DDBJ databases">
        <title>Another draft genome of Portunus trituberculatus and its Hox gene families provides insights of decapod evolution.</title>
        <authorList>
            <person name="Jeong J.-H."/>
            <person name="Song I."/>
            <person name="Kim S."/>
            <person name="Choi T."/>
            <person name="Kim D."/>
            <person name="Ryu S."/>
            <person name="Kim W."/>
        </authorList>
    </citation>
    <scope>NUCLEOTIDE SEQUENCE [LARGE SCALE GENOMIC DNA]</scope>
    <source>
        <tissue evidence="2">Muscle</tissue>
    </source>
</reference>
<evidence type="ECO:0000256" key="1">
    <source>
        <dbReference type="SAM" id="MobiDB-lite"/>
    </source>
</evidence>
<dbReference type="Proteomes" id="UP000324222">
    <property type="component" value="Unassembled WGS sequence"/>
</dbReference>
<evidence type="ECO:0000313" key="3">
    <source>
        <dbReference type="Proteomes" id="UP000324222"/>
    </source>
</evidence>